<comment type="caution">
    <text evidence="2">The sequence shown here is derived from an EMBL/GenBank/DDBJ whole genome shotgun (WGS) entry which is preliminary data.</text>
</comment>
<evidence type="ECO:0000313" key="2">
    <source>
        <dbReference type="EMBL" id="OGY82132.1"/>
    </source>
</evidence>
<evidence type="ECO:0000256" key="1">
    <source>
        <dbReference type="SAM" id="MobiDB-lite"/>
    </source>
</evidence>
<reference evidence="2 3" key="1">
    <citation type="journal article" date="2016" name="Nat. Commun.">
        <title>Thousands of microbial genomes shed light on interconnected biogeochemical processes in an aquifer system.</title>
        <authorList>
            <person name="Anantharaman K."/>
            <person name="Brown C.T."/>
            <person name="Hug L.A."/>
            <person name="Sharon I."/>
            <person name="Castelle C.J."/>
            <person name="Probst A.J."/>
            <person name="Thomas B.C."/>
            <person name="Singh A."/>
            <person name="Wilkins M.J."/>
            <person name="Karaoz U."/>
            <person name="Brodie E.L."/>
            <person name="Williams K.H."/>
            <person name="Hubbard S.S."/>
            <person name="Banfield J.F."/>
        </authorList>
    </citation>
    <scope>NUCLEOTIDE SEQUENCE [LARGE SCALE GENOMIC DNA]</scope>
</reference>
<dbReference type="EMBL" id="MHKD01000038">
    <property type="protein sequence ID" value="OGY82132.1"/>
    <property type="molecule type" value="Genomic_DNA"/>
</dbReference>
<accession>A0A1G2AYV8</accession>
<name>A0A1G2AYV8_9BACT</name>
<gene>
    <name evidence="2" type="ORF">A3F54_04065</name>
</gene>
<feature type="region of interest" description="Disordered" evidence="1">
    <location>
        <begin position="30"/>
        <end position="62"/>
    </location>
</feature>
<protein>
    <submittedName>
        <fullName evidence="2">Uncharacterized protein</fullName>
    </submittedName>
</protein>
<organism evidence="2 3">
    <name type="scientific">Candidatus Kerfeldbacteria bacterium RIFCSPHIGHO2_12_FULL_48_17</name>
    <dbReference type="NCBI Taxonomy" id="1798542"/>
    <lineage>
        <taxon>Bacteria</taxon>
        <taxon>Candidatus Kerfeldiibacteriota</taxon>
    </lineage>
</organism>
<feature type="compositionally biased region" description="Basic and acidic residues" evidence="1">
    <location>
        <begin position="30"/>
        <end position="41"/>
    </location>
</feature>
<dbReference type="STRING" id="1798542.A3F54_04065"/>
<dbReference type="Proteomes" id="UP000176952">
    <property type="component" value="Unassembled WGS sequence"/>
</dbReference>
<dbReference type="AlphaFoldDB" id="A0A1G2AYV8"/>
<evidence type="ECO:0000313" key="3">
    <source>
        <dbReference type="Proteomes" id="UP000176952"/>
    </source>
</evidence>
<proteinExistence type="predicted"/>
<sequence>MSPFVSRAQRAKFHSLVKQGKMKKEILDEWERNTKGPLPERKRGRPKSNPAIVKAKKWGVRK</sequence>